<reference evidence="8" key="1">
    <citation type="submission" date="2021-02" db="EMBL/GenBank/DDBJ databases">
        <authorList>
            <person name="Nowell W R."/>
        </authorList>
    </citation>
    <scope>NUCLEOTIDE SEQUENCE</scope>
</reference>
<dbReference type="InterPro" id="IPR016135">
    <property type="entry name" value="UBQ-conjugating_enzyme/RWD"/>
</dbReference>
<evidence type="ECO:0000256" key="1">
    <source>
        <dbReference type="ARBA" id="ARBA00009558"/>
    </source>
</evidence>
<evidence type="ECO:0000256" key="6">
    <source>
        <dbReference type="RuleBase" id="RU361228"/>
    </source>
</evidence>
<keyword evidence="6" id="KW-0520">NAD</keyword>
<dbReference type="Pfam" id="PF01129">
    <property type="entry name" value="ART"/>
    <property type="match status" value="1"/>
</dbReference>
<dbReference type="GO" id="GO:0008333">
    <property type="term" value="P:endosome to lysosome transport"/>
    <property type="evidence" value="ECO:0007669"/>
    <property type="project" value="TreeGrafter"/>
</dbReference>
<feature type="domain" description="UEV" evidence="7">
    <location>
        <begin position="4"/>
        <end position="149"/>
    </location>
</feature>
<keyword evidence="6" id="KW-0521">NADP</keyword>
<dbReference type="GO" id="GO:0043130">
    <property type="term" value="F:ubiquitin binding"/>
    <property type="evidence" value="ECO:0007669"/>
    <property type="project" value="TreeGrafter"/>
</dbReference>
<dbReference type="PROSITE" id="PS51996">
    <property type="entry name" value="TR_MART"/>
    <property type="match status" value="1"/>
</dbReference>
<evidence type="ECO:0000256" key="4">
    <source>
        <dbReference type="ARBA" id="ARBA00022695"/>
    </source>
</evidence>
<dbReference type="SUPFAM" id="SSF54495">
    <property type="entry name" value="UBC-like"/>
    <property type="match status" value="1"/>
</dbReference>
<dbReference type="PANTHER" id="PTHR23306">
    <property type="entry name" value="TUMOR SUSCEPTIBILITY GENE 101 PROTEIN-RELATED"/>
    <property type="match status" value="1"/>
</dbReference>
<evidence type="ECO:0000259" key="7">
    <source>
        <dbReference type="PROSITE" id="PS51322"/>
    </source>
</evidence>
<dbReference type="Gene3D" id="3.10.110.10">
    <property type="entry name" value="Ubiquitin Conjugating Enzyme"/>
    <property type="match status" value="1"/>
</dbReference>
<dbReference type="EMBL" id="CAJOBD010004561">
    <property type="protein sequence ID" value="CAF3999551.1"/>
    <property type="molecule type" value="Genomic_DNA"/>
</dbReference>
<evidence type="ECO:0000256" key="2">
    <source>
        <dbReference type="ARBA" id="ARBA00022676"/>
    </source>
</evidence>
<dbReference type="PROSITE" id="PS51322">
    <property type="entry name" value="UEV"/>
    <property type="match status" value="1"/>
</dbReference>
<evidence type="ECO:0000313" key="9">
    <source>
        <dbReference type="Proteomes" id="UP000663836"/>
    </source>
</evidence>
<dbReference type="GO" id="GO:0016779">
    <property type="term" value="F:nucleotidyltransferase activity"/>
    <property type="evidence" value="ECO:0007669"/>
    <property type="project" value="UniProtKB-KW"/>
</dbReference>
<dbReference type="AlphaFoldDB" id="A0A819NK75"/>
<keyword evidence="4" id="KW-0548">Nucleotidyltransferase</keyword>
<dbReference type="GO" id="GO:0106274">
    <property type="term" value="F:NAD+-protein-arginine ADP-ribosyltransferase activity"/>
    <property type="evidence" value="ECO:0007669"/>
    <property type="project" value="UniProtKB-EC"/>
</dbReference>
<accession>A0A819NK75</accession>
<dbReference type="InterPro" id="IPR052070">
    <property type="entry name" value="ESCRT-I_UEV_domain"/>
</dbReference>
<evidence type="ECO:0000256" key="5">
    <source>
        <dbReference type="ARBA" id="ARBA00047597"/>
    </source>
</evidence>
<name>A0A819NK75_9BILA</name>
<dbReference type="InterPro" id="IPR000768">
    <property type="entry name" value="ART"/>
</dbReference>
<gene>
    <name evidence="8" type="ORF">JBS370_LOCUS26194</name>
</gene>
<keyword evidence="3 6" id="KW-0808">Transferase</keyword>
<evidence type="ECO:0000256" key="3">
    <source>
        <dbReference type="ARBA" id="ARBA00022679"/>
    </source>
</evidence>
<organism evidence="8 9">
    <name type="scientific">Rotaria sordida</name>
    <dbReference type="NCBI Taxonomy" id="392033"/>
    <lineage>
        <taxon>Eukaryota</taxon>
        <taxon>Metazoa</taxon>
        <taxon>Spiralia</taxon>
        <taxon>Gnathifera</taxon>
        <taxon>Rotifera</taxon>
        <taxon>Eurotatoria</taxon>
        <taxon>Bdelloidea</taxon>
        <taxon>Philodinida</taxon>
        <taxon>Philodinidae</taxon>
        <taxon>Rotaria</taxon>
    </lineage>
</organism>
<dbReference type="SUPFAM" id="SSF56399">
    <property type="entry name" value="ADP-ribosylation"/>
    <property type="match status" value="1"/>
</dbReference>
<dbReference type="Pfam" id="PF05743">
    <property type="entry name" value="UEV"/>
    <property type="match status" value="1"/>
</dbReference>
<keyword evidence="2 6" id="KW-0328">Glycosyltransferase</keyword>
<evidence type="ECO:0000313" key="8">
    <source>
        <dbReference type="EMBL" id="CAF3999551.1"/>
    </source>
</evidence>
<dbReference type="GO" id="GO:0000813">
    <property type="term" value="C:ESCRT I complex"/>
    <property type="evidence" value="ECO:0007669"/>
    <property type="project" value="TreeGrafter"/>
</dbReference>
<comment type="catalytic activity">
    <reaction evidence="5 6">
        <text>L-arginyl-[protein] + NAD(+) = N(omega)-(ADP-D-ribosyl)-L-arginyl-[protein] + nicotinamide + H(+)</text>
        <dbReference type="Rhea" id="RHEA:19149"/>
        <dbReference type="Rhea" id="RHEA-COMP:10532"/>
        <dbReference type="Rhea" id="RHEA-COMP:15087"/>
        <dbReference type="ChEBI" id="CHEBI:15378"/>
        <dbReference type="ChEBI" id="CHEBI:17154"/>
        <dbReference type="ChEBI" id="CHEBI:29965"/>
        <dbReference type="ChEBI" id="CHEBI:57540"/>
        <dbReference type="ChEBI" id="CHEBI:142554"/>
        <dbReference type="EC" id="2.4.2.31"/>
    </reaction>
</comment>
<dbReference type="PANTHER" id="PTHR23306:SF3">
    <property type="entry name" value="TUMOR SUPPRESSOR PROTEIN 101"/>
    <property type="match status" value="1"/>
</dbReference>
<dbReference type="InterPro" id="IPR008883">
    <property type="entry name" value="UEV_N"/>
</dbReference>
<comment type="caution">
    <text evidence="8">The sequence shown here is derived from an EMBL/GenBank/DDBJ whole genome shotgun (WGS) entry which is preliminary data.</text>
</comment>
<dbReference type="GO" id="GO:0015031">
    <property type="term" value="P:protein transport"/>
    <property type="evidence" value="ECO:0007669"/>
    <property type="project" value="InterPro"/>
</dbReference>
<dbReference type="EC" id="2.4.2.31" evidence="6"/>
<dbReference type="Gene3D" id="3.90.176.10">
    <property type="entry name" value="Toxin ADP-ribosyltransferase, Chain A, domain 1"/>
    <property type="match status" value="1"/>
</dbReference>
<dbReference type="CDD" id="cd11685">
    <property type="entry name" value="UEV_TSG101-like"/>
    <property type="match status" value="1"/>
</dbReference>
<protein>
    <recommendedName>
        <fullName evidence="6">NAD(P)(+)--arginine ADP-ribosyltransferase</fullName>
        <ecNumber evidence="6">2.4.2.31</ecNumber>
    </recommendedName>
    <alternativeName>
        <fullName evidence="6">Mono(ADP-ribosyl)transferase</fullName>
    </alternativeName>
</protein>
<proteinExistence type="inferred from homology"/>
<sequence length="455" mass="51720">MKQSQNEIDQMIKLAQSKNRDLVRGDINQAINSPTSNLVLKVAEYYYDDGTSKELLCLAGTVVCHYKENRYNIPIEIWLQQDHPNVPPLAYVRPTPDMYISTTSKDVQPDGAIIIPYLLNWHHPNSNLADLLKTTSNAFSQSPPVYSTSDMTNRTTLYSATASSKPTPIGMGNHINPSYSYPYGYLWTNSSTYSQKIYSNNYFRQTCQKSSKISKSIDGQNHANRFSDMTSEPRRMLLPIQGFEKMSLVSLEEAINPLRSIIPDVEQMAWIAKQNCNHPKDGLTIDESASIMLYTLEWEPHEQSLYTKLNMALRASNREGLKSWFLYLRLIINALQKLPSTHCITYRGVKADLSTQYSRGSMIVWWGFSSCSLSIETLQTERFLGKTGSRTLFSIECDSAKNIRSHSFYAEEDEVLLLPARQFEVMGCLDQGNGLHIIQLKETQPKFSLIKLDPS</sequence>
<comment type="similarity">
    <text evidence="1 6">Belongs to the Arg-specific ADP-ribosyltransferase family.</text>
</comment>
<dbReference type="Proteomes" id="UP000663836">
    <property type="component" value="Unassembled WGS sequence"/>
</dbReference>